<feature type="transmembrane region" description="Helical" evidence="1">
    <location>
        <begin position="103"/>
        <end position="124"/>
    </location>
</feature>
<evidence type="ECO:0000259" key="2">
    <source>
        <dbReference type="Pfam" id="PF13231"/>
    </source>
</evidence>
<feature type="transmembrane region" description="Helical" evidence="1">
    <location>
        <begin position="72"/>
        <end position="91"/>
    </location>
</feature>
<feature type="transmembrane region" description="Helical" evidence="1">
    <location>
        <begin position="130"/>
        <end position="148"/>
    </location>
</feature>
<keyword evidence="1" id="KW-1133">Transmembrane helix</keyword>
<dbReference type="Pfam" id="PF13231">
    <property type="entry name" value="PMT_2"/>
    <property type="match status" value="1"/>
</dbReference>
<keyword evidence="1" id="KW-0812">Transmembrane</keyword>
<protein>
    <recommendedName>
        <fullName evidence="2">Glycosyltransferase RgtA/B/C/D-like domain-containing protein</fullName>
    </recommendedName>
</protein>
<feature type="transmembrane region" description="Helical" evidence="1">
    <location>
        <begin position="160"/>
        <end position="181"/>
    </location>
</feature>
<dbReference type="EMBL" id="VSSQ01017390">
    <property type="protein sequence ID" value="MPM59647.1"/>
    <property type="molecule type" value="Genomic_DNA"/>
</dbReference>
<organism evidence="3">
    <name type="scientific">bioreactor metagenome</name>
    <dbReference type="NCBI Taxonomy" id="1076179"/>
    <lineage>
        <taxon>unclassified sequences</taxon>
        <taxon>metagenomes</taxon>
        <taxon>ecological metagenomes</taxon>
    </lineage>
</organism>
<comment type="caution">
    <text evidence="3">The sequence shown here is derived from an EMBL/GenBank/DDBJ whole genome shotgun (WGS) entry which is preliminary data.</text>
</comment>
<keyword evidence="1" id="KW-0472">Membrane</keyword>
<dbReference type="InterPro" id="IPR038731">
    <property type="entry name" value="RgtA/B/C-like"/>
</dbReference>
<evidence type="ECO:0000256" key="1">
    <source>
        <dbReference type="SAM" id="Phobius"/>
    </source>
</evidence>
<reference evidence="3" key="1">
    <citation type="submission" date="2019-08" db="EMBL/GenBank/DDBJ databases">
        <authorList>
            <person name="Kucharzyk K."/>
            <person name="Murdoch R.W."/>
            <person name="Higgins S."/>
            <person name="Loffler F."/>
        </authorList>
    </citation>
    <scope>NUCLEOTIDE SEQUENCE</scope>
</reference>
<evidence type="ECO:0000313" key="3">
    <source>
        <dbReference type="EMBL" id="MPM59647.1"/>
    </source>
</evidence>
<feature type="transmembrane region" description="Helical" evidence="1">
    <location>
        <begin position="10"/>
        <end position="28"/>
    </location>
</feature>
<dbReference type="AlphaFoldDB" id="A0A645B2M5"/>
<name>A0A645B2M5_9ZZZZ</name>
<sequence>MKYINYKREILFLIGISTIIRSIMAYFIDLGGEESYCWSFALYPKLSQMESTPMIGWLIQLTTCNLAFNNTFFIRTGAIMISALSTWLIFLIGRRVKNEATGFYAAVIYTSSLFCSVSVGTFIGAETPQLLFILLSIYFLHEGFIIKYNQGLESRTLSNISLSMSGVFIGLATSLIFHRYFYGQESFFT</sequence>
<feature type="domain" description="Glycosyltransferase RgtA/B/C/D-like" evidence="2">
    <location>
        <begin position="52"/>
        <end position="143"/>
    </location>
</feature>
<accession>A0A645B2M5</accession>
<gene>
    <name evidence="3" type="ORF">SDC9_106493</name>
</gene>
<proteinExistence type="predicted"/>